<sequence length="314" mass="35710">MMWDGLTAADLLGMIHGRSALPQILLIAYLALTLLYVLVEMRRRGRISAVTKGAFALTVPGFGLLMLVLYEIIGTALGLMGRTGPEEEDEDLSMSFGEHAYSGDIVPLRDVFLVDDPKLKRKFFTDAIKQDVVERQAILSEAVHDSDREIAYYAVSMMTAHMEQLSEEIYALEEAIKRGADDDDLLNEYVDKVREFLLRQYGDAVTREQQHTRYMEMLRILAERHPDHPAYQAEEIRALIRSGRLQEAEDACAAFRQRHPDAELPLLLMLQLYQASYDLAKIRETIAAMKQLPTRLSNEAMQALRYWDGGAVRE</sequence>
<dbReference type="SUPFAM" id="SSF48452">
    <property type="entry name" value="TPR-like"/>
    <property type="match status" value="1"/>
</dbReference>
<reference evidence="2 3" key="1">
    <citation type="journal article" date="2019" name="Int. J. Syst. Evol. Microbiol.">
        <title>The Global Catalogue of Microorganisms (GCM) 10K type strain sequencing project: providing services to taxonomists for standard genome sequencing and annotation.</title>
        <authorList>
            <consortium name="The Broad Institute Genomics Platform"/>
            <consortium name="The Broad Institute Genome Sequencing Center for Infectious Disease"/>
            <person name="Wu L."/>
            <person name="Ma J."/>
        </authorList>
    </citation>
    <scope>NUCLEOTIDE SEQUENCE [LARGE SCALE GENOMIC DNA]</scope>
    <source>
        <strain evidence="2 3">JCM 8542</strain>
    </source>
</reference>
<dbReference type="Proteomes" id="UP001500399">
    <property type="component" value="Unassembled WGS sequence"/>
</dbReference>
<dbReference type="InterPro" id="IPR011990">
    <property type="entry name" value="TPR-like_helical_dom_sf"/>
</dbReference>
<feature type="transmembrane region" description="Helical" evidence="1">
    <location>
        <begin position="50"/>
        <end position="70"/>
    </location>
</feature>
<dbReference type="EMBL" id="BAAACR010000002">
    <property type="protein sequence ID" value="GAA0202689.1"/>
    <property type="molecule type" value="Genomic_DNA"/>
</dbReference>
<keyword evidence="3" id="KW-1185">Reference proteome</keyword>
<name>A0ABN0SVQ6_9FIRM</name>
<comment type="caution">
    <text evidence="2">The sequence shown here is derived from an EMBL/GenBank/DDBJ whole genome shotgun (WGS) entry which is preliminary data.</text>
</comment>
<keyword evidence="1" id="KW-0812">Transmembrane</keyword>
<evidence type="ECO:0000313" key="2">
    <source>
        <dbReference type="EMBL" id="GAA0202689.1"/>
    </source>
</evidence>
<organism evidence="2 3">
    <name type="scientific">Selenomonas dianae</name>
    <dbReference type="NCBI Taxonomy" id="135079"/>
    <lineage>
        <taxon>Bacteria</taxon>
        <taxon>Bacillati</taxon>
        <taxon>Bacillota</taxon>
        <taxon>Negativicutes</taxon>
        <taxon>Selenomonadales</taxon>
        <taxon>Selenomonadaceae</taxon>
        <taxon>Selenomonas</taxon>
    </lineage>
</organism>
<evidence type="ECO:0000313" key="3">
    <source>
        <dbReference type="Proteomes" id="UP001500399"/>
    </source>
</evidence>
<feature type="transmembrane region" description="Helical" evidence="1">
    <location>
        <begin position="20"/>
        <end position="38"/>
    </location>
</feature>
<evidence type="ECO:0008006" key="4">
    <source>
        <dbReference type="Google" id="ProtNLM"/>
    </source>
</evidence>
<protein>
    <recommendedName>
        <fullName evidence="4">Tetratricopeptide repeat protein</fullName>
    </recommendedName>
</protein>
<accession>A0ABN0SVQ6</accession>
<gene>
    <name evidence="2" type="ORF">GCM10008919_02530</name>
</gene>
<dbReference type="Gene3D" id="1.25.40.10">
    <property type="entry name" value="Tetratricopeptide repeat domain"/>
    <property type="match status" value="1"/>
</dbReference>
<evidence type="ECO:0000256" key="1">
    <source>
        <dbReference type="SAM" id="Phobius"/>
    </source>
</evidence>
<keyword evidence="1" id="KW-1133">Transmembrane helix</keyword>
<dbReference type="RefSeq" id="WP_304987662.1">
    <property type="nucleotide sequence ID" value="NZ_BAAACR010000002.1"/>
</dbReference>
<proteinExistence type="predicted"/>
<keyword evidence="1" id="KW-0472">Membrane</keyword>